<dbReference type="HOGENOM" id="CLU_1582655_0_0_1"/>
<protein>
    <submittedName>
        <fullName evidence="2">Uncharacterized protein</fullName>
    </submittedName>
</protein>
<evidence type="ECO:0000313" key="2">
    <source>
        <dbReference type="EMBL" id="ERN19936.1"/>
    </source>
</evidence>
<feature type="non-terminal residue" evidence="2">
    <location>
        <position position="169"/>
    </location>
</feature>
<evidence type="ECO:0000313" key="3">
    <source>
        <dbReference type="Proteomes" id="UP000017836"/>
    </source>
</evidence>
<dbReference type="EMBL" id="KI392062">
    <property type="protein sequence ID" value="ERN19936.1"/>
    <property type="molecule type" value="Genomic_DNA"/>
</dbReference>
<dbReference type="Proteomes" id="UP000017836">
    <property type="component" value="Unassembled WGS sequence"/>
</dbReference>
<reference evidence="3" key="1">
    <citation type="journal article" date="2013" name="Science">
        <title>The Amborella genome and the evolution of flowering plants.</title>
        <authorList>
            <consortium name="Amborella Genome Project"/>
        </authorList>
    </citation>
    <scope>NUCLEOTIDE SEQUENCE [LARGE SCALE GENOMIC DNA]</scope>
</reference>
<organism evidence="2 3">
    <name type="scientific">Amborella trichopoda</name>
    <dbReference type="NCBI Taxonomy" id="13333"/>
    <lineage>
        <taxon>Eukaryota</taxon>
        <taxon>Viridiplantae</taxon>
        <taxon>Streptophyta</taxon>
        <taxon>Embryophyta</taxon>
        <taxon>Tracheophyta</taxon>
        <taxon>Spermatophyta</taxon>
        <taxon>Magnoliopsida</taxon>
        <taxon>Amborellales</taxon>
        <taxon>Amborellaceae</taxon>
        <taxon>Amborella</taxon>
    </lineage>
</organism>
<dbReference type="AlphaFoldDB" id="U5D2T8"/>
<dbReference type="Gramene" id="ERN19936">
    <property type="protein sequence ID" value="ERN19936"/>
    <property type="gene ID" value="AMTR_s00071p00108520"/>
</dbReference>
<name>U5D2T8_AMBTC</name>
<evidence type="ECO:0000256" key="1">
    <source>
        <dbReference type="SAM" id="SignalP"/>
    </source>
</evidence>
<keyword evidence="1" id="KW-0732">Signal</keyword>
<keyword evidence="3" id="KW-1185">Reference proteome</keyword>
<sequence>MEVGWYHMFFHEIFLLGLCADSGESFPYTIDLMHRSPSICSGLWTAYLLNKVFTVDHFQIRGVQISNHVPKVFRSYDVPFPLQSNCHDSFRNMLDSSIRASHASVHNEPYARAGIVIYVIQREKALKNGVTCSLLGLVEGSSYNLSLVDIRFIADEDIFKLDGSCKGSL</sequence>
<gene>
    <name evidence="2" type="ORF">AMTR_s00071p00108520</name>
</gene>
<feature type="signal peptide" evidence="1">
    <location>
        <begin position="1"/>
        <end position="25"/>
    </location>
</feature>
<proteinExistence type="predicted"/>
<accession>U5D2T8</accession>
<feature type="chain" id="PRO_5004658882" evidence="1">
    <location>
        <begin position="26"/>
        <end position="169"/>
    </location>
</feature>